<dbReference type="PANTHER" id="PTHR32080:SF24">
    <property type="entry name" value="PLASMODESMATA-LOCATED PROTEIN 2"/>
    <property type="match status" value="1"/>
</dbReference>
<dbReference type="GO" id="GO:0005886">
    <property type="term" value="C:plasma membrane"/>
    <property type="evidence" value="ECO:0007669"/>
    <property type="project" value="UniProtKB-SubCell"/>
</dbReference>
<keyword evidence="4" id="KW-0677">Repeat</keyword>
<evidence type="ECO:0000256" key="6">
    <source>
        <dbReference type="ARBA" id="ARBA00023157"/>
    </source>
</evidence>
<evidence type="ECO:0000256" key="4">
    <source>
        <dbReference type="ARBA" id="ARBA00022737"/>
    </source>
</evidence>
<dbReference type="CDD" id="cd23509">
    <property type="entry name" value="Gnk2-like"/>
    <property type="match status" value="2"/>
</dbReference>
<keyword evidence="5" id="KW-0965">Cell junction</keyword>
<feature type="domain" description="Gnk2-homologous" evidence="9">
    <location>
        <begin position="54"/>
        <end position="159"/>
    </location>
</feature>
<dbReference type="PROSITE" id="PS51473">
    <property type="entry name" value="GNK2"/>
    <property type="match status" value="2"/>
</dbReference>
<accession>A0A6V7QLQ8</accession>
<name>A0A6V7QLQ8_ANACO</name>
<dbReference type="Pfam" id="PF01657">
    <property type="entry name" value="Stress-antifung"/>
    <property type="match status" value="2"/>
</dbReference>
<evidence type="ECO:0000256" key="5">
    <source>
        <dbReference type="ARBA" id="ARBA00022949"/>
    </source>
</evidence>
<proteinExistence type="inferred from homology"/>
<dbReference type="InterPro" id="IPR038408">
    <property type="entry name" value="GNK2_sf"/>
</dbReference>
<dbReference type="PANTHER" id="PTHR32080">
    <property type="entry name" value="ANTIFUNGAL PROTEIN GINKBILOBIN-2-LIKE"/>
    <property type="match status" value="1"/>
</dbReference>
<keyword evidence="3" id="KW-0732">Signal</keyword>
<reference evidence="10" key="1">
    <citation type="submission" date="2020-07" db="EMBL/GenBank/DDBJ databases">
        <authorList>
            <person name="Lin J."/>
        </authorList>
    </citation>
    <scope>NUCLEOTIDE SEQUENCE</scope>
</reference>
<dbReference type="FunFam" id="3.30.430.20:FF:000008">
    <property type="entry name" value="cysteine-rich repeat secretory protein 3"/>
    <property type="match status" value="1"/>
</dbReference>
<gene>
    <name evidence="10" type="ORF">CB5_LOCUS27280</name>
</gene>
<dbReference type="EMBL" id="LR862137">
    <property type="protein sequence ID" value="CAD1844069.1"/>
    <property type="molecule type" value="Genomic_DNA"/>
</dbReference>
<evidence type="ECO:0000256" key="3">
    <source>
        <dbReference type="ARBA" id="ARBA00022729"/>
    </source>
</evidence>
<feature type="domain" description="Gnk2-homologous" evidence="9">
    <location>
        <begin position="166"/>
        <end position="265"/>
    </location>
</feature>
<evidence type="ECO:0000313" key="10">
    <source>
        <dbReference type="EMBL" id="CAD1844069.1"/>
    </source>
</evidence>
<dbReference type="GO" id="GO:0046739">
    <property type="term" value="P:transport of virus in multicellular host"/>
    <property type="evidence" value="ECO:0007669"/>
    <property type="project" value="TreeGrafter"/>
</dbReference>
<evidence type="ECO:0000256" key="8">
    <source>
        <dbReference type="ARBA" id="ARBA00038393"/>
    </source>
</evidence>
<dbReference type="InterPro" id="IPR002902">
    <property type="entry name" value="GNK2"/>
</dbReference>
<organism evidence="10">
    <name type="scientific">Ananas comosus var. bracteatus</name>
    <name type="common">red pineapple</name>
    <dbReference type="NCBI Taxonomy" id="296719"/>
    <lineage>
        <taxon>Eukaryota</taxon>
        <taxon>Viridiplantae</taxon>
        <taxon>Streptophyta</taxon>
        <taxon>Embryophyta</taxon>
        <taxon>Tracheophyta</taxon>
        <taxon>Spermatophyta</taxon>
        <taxon>Magnoliopsida</taxon>
        <taxon>Liliopsida</taxon>
        <taxon>Poales</taxon>
        <taxon>Bromeliaceae</taxon>
        <taxon>Bromelioideae</taxon>
        <taxon>Ananas</taxon>
    </lineage>
</organism>
<dbReference type="AlphaFoldDB" id="A0A6V7QLQ8"/>
<protein>
    <recommendedName>
        <fullName evidence="9">Gnk2-homologous domain-containing protein</fullName>
    </recommendedName>
</protein>
<evidence type="ECO:0000256" key="2">
    <source>
        <dbReference type="ARBA" id="ARBA00022581"/>
    </source>
</evidence>
<sequence length="325" mass="33461">MGVSEAHPSSPPPRPSSSSFSFSFSFSAPPLIFLLLLVPTVLSLLCPVSGADIYALVYKGCANQTLGGGGGGGGSQQSVAAVASALIAQSASAKFYKATSSSGGGGVFGVFQCRGDLSPGECSSCVGRAIPMWSSLCGSAVAARIQLTGCLALYEVSGFPQVSGTQMLFKTCGSGGGGGGGSGFEVRRDTAFAQLQSGLSGGNGFYATSYEGVYAMAQCEGELSAGDCGQCVAQAVQKSEVECGGAPSGQVYLDKCYISYSYYPTASPRRCFPRRRRRRRCCCCKDSLSAANDEDGGDSGGRSGGARISRHLLALRQKPSQEERW</sequence>
<dbReference type="InterPro" id="IPR051378">
    <property type="entry name" value="Cell2Cell_Antifungal"/>
</dbReference>
<keyword evidence="6" id="KW-1015">Disulfide bond</keyword>
<evidence type="ECO:0000256" key="7">
    <source>
        <dbReference type="ARBA" id="ARBA00024184"/>
    </source>
</evidence>
<comment type="subcellular location">
    <subcellularLocation>
        <location evidence="7">Cell junction</location>
        <location evidence="7">Plasmodesma</location>
    </subcellularLocation>
    <subcellularLocation>
        <location evidence="1">Cell membrane</location>
        <topology evidence="1">Single-pass type I membrane protein</topology>
    </subcellularLocation>
</comment>
<dbReference type="GO" id="GO:0009506">
    <property type="term" value="C:plasmodesma"/>
    <property type="evidence" value="ECO:0007669"/>
    <property type="project" value="UniProtKB-SubCell"/>
</dbReference>
<keyword evidence="2" id="KW-0945">Host-virus interaction</keyword>
<dbReference type="GO" id="GO:0010497">
    <property type="term" value="P:plasmodesmata-mediated intercellular transport"/>
    <property type="evidence" value="ECO:0007669"/>
    <property type="project" value="TreeGrafter"/>
</dbReference>
<dbReference type="Gene3D" id="3.30.430.20">
    <property type="entry name" value="Gnk2 domain, C-X8-C-X2-C motif"/>
    <property type="match status" value="2"/>
</dbReference>
<comment type="similarity">
    <text evidence="8">Belongs to the cysteine-rich repeat secretory protein family. Plasmodesmata-located proteins (PDLD) subfamily.</text>
</comment>
<evidence type="ECO:0000256" key="1">
    <source>
        <dbReference type="ARBA" id="ARBA00004251"/>
    </source>
</evidence>
<evidence type="ECO:0000259" key="9">
    <source>
        <dbReference type="PROSITE" id="PS51473"/>
    </source>
</evidence>